<dbReference type="PANTHER" id="PTHR16026">
    <property type="entry name" value="CARTILAGE ACIDIC PROTEIN 1"/>
    <property type="match status" value="1"/>
</dbReference>
<organism evidence="3 4">
    <name type="scientific">Spongiivirga citrea</name>
    <dbReference type="NCBI Taxonomy" id="1481457"/>
    <lineage>
        <taxon>Bacteria</taxon>
        <taxon>Pseudomonadati</taxon>
        <taxon>Bacteroidota</taxon>
        <taxon>Flavobacteriia</taxon>
        <taxon>Flavobacteriales</taxon>
        <taxon>Flavobacteriaceae</taxon>
        <taxon>Spongiivirga</taxon>
    </lineage>
</organism>
<dbReference type="SUPFAM" id="SSF69318">
    <property type="entry name" value="Integrin alpha N-terminal domain"/>
    <property type="match status" value="3"/>
</dbReference>
<dbReference type="InterPro" id="IPR028994">
    <property type="entry name" value="Integrin_alpha_N"/>
</dbReference>
<feature type="domain" description="ASPIC/UnbV" evidence="2">
    <location>
        <begin position="525"/>
        <end position="590"/>
    </location>
</feature>
<protein>
    <recommendedName>
        <fullName evidence="2">ASPIC/UnbV domain-containing protein</fullName>
    </recommendedName>
</protein>
<dbReference type="PANTHER" id="PTHR16026:SF0">
    <property type="entry name" value="CARTILAGE ACIDIC PROTEIN 1"/>
    <property type="match status" value="1"/>
</dbReference>
<evidence type="ECO:0000256" key="1">
    <source>
        <dbReference type="ARBA" id="ARBA00022729"/>
    </source>
</evidence>
<dbReference type="Pfam" id="PF13517">
    <property type="entry name" value="FG-GAP_3"/>
    <property type="match status" value="6"/>
</dbReference>
<evidence type="ECO:0000259" key="2">
    <source>
        <dbReference type="Pfam" id="PF07593"/>
    </source>
</evidence>
<proteinExistence type="predicted"/>
<dbReference type="EMBL" id="JAABOQ010000003">
    <property type="protein sequence ID" value="NER16924.1"/>
    <property type="molecule type" value="Genomic_DNA"/>
</dbReference>
<keyword evidence="4" id="KW-1185">Reference proteome</keyword>
<evidence type="ECO:0000313" key="3">
    <source>
        <dbReference type="EMBL" id="NER16924.1"/>
    </source>
</evidence>
<dbReference type="RefSeq" id="WP_164030692.1">
    <property type="nucleotide sequence ID" value="NZ_JAABOQ010000003.1"/>
</dbReference>
<keyword evidence="1" id="KW-0732">Signal</keyword>
<dbReference type="InterPro" id="IPR027039">
    <property type="entry name" value="Crtac1"/>
</dbReference>
<dbReference type="InterPro" id="IPR013517">
    <property type="entry name" value="FG-GAP"/>
</dbReference>
<evidence type="ECO:0000313" key="4">
    <source>
        <dbReference type="Proteomes" id="UP000474296"/>
    </source>
</evidence>
<dbReference type="Proteomes" id="UP000474296">
    <property type="component" value="Unassembled WGS sequence"/>
</dbReference>
<dbReference type="AlphaFoldDB" id="A0A6M0CLP3"/>
<comment type="caution">
    <text evidence="3">The sequence shown here is derived from an EMBL/GenBank/DDBJ whole genome shotgun (WGS) entry which is preliminary data.</text>
</comment>
<gene>
    <name evidence="3" type="ORF">GWK10_06865</name>
</gene>
<dbReference type="Pfam" id="PF07593">
    <property type="entry name" value="UnbV_ASPIC"/>
    <property type="match status" value="1"/>
</dbReference>
<dbReference type="PROSITE" id="PS51257">
    <property type="entry name" value="PROKAR_LIPOPROTEIN"/>
    <property type="match status" value="1"/>
</dbReference>
<accession>A0A6M0CLP3</accession>
<sequence>MKRILGLLFTFSFLFFSCKKSSNALFQKVSYSHSKIDFKNDLNPTPELNILTYLYYYNGAGVAAADFNNDSFIDLFFTSNEGEDKLYINQGNLKFIDVTKTAKIKNFNSWSTGVTYTDINQDGLVDIYICKASNYRSLSGQNLLYVNQGIDDNGIPTFKEDAASFGLDFSGLSTQAAFFDYDLDGDLDLFLMNHSVHPNRAYGKGSQREKLDARSGDRLYQNNNGLFVDVSANAGIFQGKVGYGLGLAISDINSDGYPDIYVGNDFYENDYLYINNQDGTFEEIISKDENSIAHTSHFSMGNDIADINNDGLVDVVSLDMLPENLETYKASGLEFPYPTYTNYLKNGYAPQFMQNTLQLNLGNNTFSEIGNLSGISASEWSWGALVADYDNDGLKDIFIANGIKGATNDMDFVRFISNDEIQKGIDQGMSEDDLELIKKIPEKKTSNFFFKNNGDLTFKDITSEWTNSEKSFSNGCVYADLDNDGDLDIVVNNVNEYPFLLENKTDTLKNYINIQFKGPKENILGIGSKVKIYSEGKMQFAENYSSRGYLSAVPSRLHFGLNTATKVDSLIVNWSTGKQQKLVNVKPNHSIILDIKNAHDHLRQIDSSTNFIFKKTEDLIDFKHKDQTSLEFNYNPLIPYASTNEGPSITVTDVNNDKKDDLLVGGAKAQASSLFIQKDDGTFEQIQSGTFQEDAINEDTSQVFFDANGDEWVDLLIVSGGNEFINGKALKPRIYLNNKGVFEKDITQFQNIEINASKAVAVDFDKDGDMDIAISSDLVPREFGQTPKQYLFINKGNGVFEDVTNTIAPEFSWLGNVKDMVWKDIDNNGFLDLIAVGHWMPISIFLNDGKKLKLQSNKSLENTNGLWNSAQVHDFDKDGDLDIVAGNFGENSKLKASQEYPLTLYRNDFDNNESTETLITYFYKGQETTLASKDELVQQLPQLNKEFLSYNKFAKASLDDLFTSKKLKEAEKKYCYTLSSTYYENDGNGNFTPKILPKLAQLSTVNDVAISDFNKDGYNDLFFVGNNLEISTQLGRMDASHGLLLQNDRNGYFNTNIPQNPIVNGPARNIQQIVVNGEEHFVVTINNGKPIFLKKVTNTNND</sequence>
<dbReference type="InterPro" id="IPR011519">
    <property type="entry name" value="UnbV_ASPIC"/>
</dbReference>
<reference evidence="3 4" key="1">
    <citation type="submission" date="2020-01" db="EMBL/GenBank/DDBJ databases">
        <title>Spongiivirga citrea KCTC 32990T.</title>
        <authorList>
            <person name="Wang G."/>
        </authorList>
    </citation>
    <scope>NUCLEOTIDE SEQUENCE [LARGE SCALE GENOMIC DNA]</scope>
    <source>
        <strain evidence="3 4">KCTC 32990</strain>
    </source>
</reference>
<dbReference type="Gene3D" id="2.130.10.130">
    <property type="entry name" value="Integrin alpha, N-terminal"/>
    <property type="match status" value="5"/>
</dbReference>
<name>A0A6M0CLP3_9FLAO</name>